<accession>A0A255G133</accession>
<dbReference type="OrthoDB" id="9959249at2"/>
<dbReference type="AlphaFoldDB" id="A0A255G133"/>
<dbReference type="Proteomes" id="UP000215896">
    <property type="component" value="Unassembled WGS sequence"/>
</dbReference>
<reference evidence="1 2" key="1">
    <citation type="submission" date="2017-07" db="EMBL/GenBank/DDBJ databases">
        <title>Draft whole genome sequences of clinical Proprionibacteriaceae strains.</title>
        <authorList>
            <person name="Bernier A.-M."/>
            <person name="Bernard K."/>
            <person name="Domingo M.-C."/>
        </authorList>
    </citation>
    <scope>NUCLEOTIDE SEQUENCE [LARGE SCALE GENOMIC DNA]</scope>
    <source>
        <strain evidence="1 2">NML 030167</strain>
    </source>
</reference>
<proteinExistence type="predicted"/>
<organism evidence="1 2">
    <name type="scientific">Enemella evansiae</name>
    <dbReference type="NCBI Taxonomy" id="2016499"/>
    <lineage>
        <taxon>Bacteria</taxon>
        <taxon>Bacillati</taxon>
        <taxon>Actinomycetota</taxon>
        <taxon>Actinomycetes</taxon>
        <taxon>Propionibacteriales</taxon>
        <taxon>Propionibacteriaceae</taxon>
        <taxon>Enemella</taxon>
    </lineage>
</organism>
<comment type="caution">
    <text evidence="1">The sequence shown here is derived from an EMBL/GenBank/DDBJ whole genome shotgun (WGS) entry which is preliminary data.</text>
</comment>
<dbReference type="RefSeq" id="WP_094407223.1">
    <property type="nucleotide sequence ID" value="NZ_NMVO01000019.1"/>
</dbReference>
<name>A0A255G133_9ACTN</name>
<gene>
    <name evidence="1" type="ORF">CGZ94_20660</name>
</gene>
<protein>
    <submittedName>
        <fullName evidence="1">Uncharacterized protein</fullName>
    </submittedName>
</protein>
<dbReference type="EMBL" id="NMVO01000019">
    <property type="protein sequence ID" value="OYO07883.1"/>
    <property type="molecule type" value="Genomic_DNA"/>
</dbReference>
<evidence type="ECO:0000313" key="2">
    <source>
        <dbReference type="Proteomes" id="UP000215896"/>
    </source>
</evidence>
<keyword evidence="2" id="KW-1185">Reference proteome</keyword>
<sequence>MSITALDIADAVALRCLADSLHQATGIWWERRAESFDWAASRPGDFTGRATAEEIAFRDARCRDAARLCREHARLLQEVAA</sequence>
<evidence type="ECO:0000313" key="1">
    <source>
        <dbReference type="EMBL" id="OYO07883.1"/>
    </source>
</evidence>